<protein>
    <submittedName>
        <fullName evidence="1">Uncharacterized protein</fullName>
    </submittedName>
</protein>
<evidence type="ECO:0000313" key="1">
    <source>
        <dbReference type="EMBL" id="MYM37469.1"/>
    </source>
</evidence>
<dbReference type="Proteomes" id="UP000449678">
    <property type="component" value="Unassembled WGS sequence"/>
</dbReference>
<accession>A0ABW9VCV6</accession>
<organism evidence="1 2">
    <name type="scientific">Duganella lactea</name>
    <dbReference type="NCBI Taxonomy" id="2692173"/>
    <lineage>
        <taxon>Bacteria</taxon>
        <taxon>Pseudomonadati</taxon>
        <taxon>Pseudomonadota</taxon>
        <taxon>Betaproteobacteria</taxon>
        <taxon>Burkholderiales</taxon>
        <taxon>Oxalobacteraceae</taxon>
        <taxon>Telluria group</taxon>
        <taxon>Duganella</taxon>
    </lineage>
</organism>
<keyword evidence="2" id="KW-1185">Reference proteome</keyword>
<dbReference type="RefSeq" id="WP_160992780.1">
    <property type="nucleotide sequence ID" value="NZ_WWCO01000031.1"/>
</dbReference>
<proteinExistence type="predicted"/>
<reference evidence="1 2" key="1">
    <citation type="submission" date="2019-12" db="EMBL/GenBank/DDBJ databases">
        <title>Novel species isolated from a subtropical stream in China.</title>
        <authorList>
            <person name="Lu H."/>
        </authorList>
    </citation>
    <scope>NUCLEOTIDE SEQUENCE [LARGE SCALE GENOMIC DNA]</scope>
    <source>
        <strain evidence="1 2">FT94W</strain>
    </source>
</reference>
<dbReference type="EMBL" id="WWCO01000031">
    <property type="protein sequence ID" value="MYM37469.1"/>
    <property type="molecule type" value="Genomic_DNA"/>
</dbReference>
<gene>
    <name evidence="1" type="ORF">GTP38_24390</name>
</gene>
<comment type="caution">
    <text evidence="1">The sequence shown here is derived from an EMBL/GenBank/DDBJ whole genome shotgun (WGS) entry which is preliminary data.</text>
</comment>
<sequence>MPSKTNAYAATLDLVCTPVANSLVSHITGNKQAEAILRASDFYMIAGRAQASFKDFDFNNESGILSFTIEVAGGKSDSGAIDIPELFRIKGVQVGWRYSIRPESSQIGIFVQESDDEKARIIHAFIPDDVLMRRGRKDELILGFDNFLDLATYDLLYVGIAKVGDTYDRLFARGHKARTQILSDEPQRFPGARVSDEIYLFAFKVEPLLMRVFTEETEIEEDDVDFSYDPKRLVADAEKAVVSLLKPRYNRELYPNYPKGKDGLYNTGLTSYSYSISEGMAFRTAYGTIKGGRRKRELTISNEADYISVQGDKVTFRISGTDFLAEP</sequence>
<evidence type="ECO:0000313" key="2">
    <source>
        <dbReference type="Proteomes" id="UP000449678"/>
    </source>
</evidence>
<name>A0ABW9VCV6_9BURK</name>